<dbReference type="InterPro" id="IPR003598">
    <property type="entry name" value="Ig_sub2"/>
</dbReference>
<evidence type="ECO:0000259" key="2">
    <source>
        <dbReference type="PROSITE" id="PS50835"/>
    </source>
</evidence>
<dbReference type="FunFam" id="2.60.40.10:FF:000107">
    <property type="entry name" value="Myosin, light chain kinase a"/>
    <property type="match status" value="2"/>
</dbReference>
<dbReference type="GO" id="GO:0003007">
    <property type="term" value="P:heart morphogenesis"/>
    <property type="evidence" value="ECO:0007669"/>
    <property type="project" value="UniProtKB-ARBA"/>
</dbReference>
<evidence type="ECO:0000256" key="1">
    <source>
        <dbReference type="ARBA" id="ARBA00023319"/>
    </source>
</evidence>
<keyword evidence="4" id="KW-1185">Reference proteome</keyword>
<dbReference type="InterPro" id="IPR013098">
    <property type="entry name" value="Ig_I-set"/>
</dbReference>
<dbReference type="PROSITE" id="PS50835">
    <property type="entry name" value="IG_LIKE"/>
    <property type="match status" value="2"/>
</dbReference>
<proteinExistence type="predicted"/>
<reference evidence="4" key="1">
    <citation type="submission" date="2012-01" db="EMBL/GenBank/DDBJ databases">
        <authorList>
            <person name="Walter R."/>
            <person name="Schartl M."/>
            <person name="Warren W."/>
        </authorList>
    </citation>
    <scope>NUCLEOTIDE SEQUENCE [LARGE SCALE GENOMIC DNA]</scope>
    <source>
        <strain evidence="4">JP 163 A</strain>
    </source>
</reference>
<protein>
    <recommendedName>
        <fullName evidence="2">Ig-like domain-containing protein</fullName>
    </recommendedName>
</protein>
<dbReference type="PANTHER" id="PTHR47633:SF16">
    <property type="entry name" value="CAVP-TARGET PROTEIN-LIKE"/>
    <property type="match status" value="1"/>
</dbReference>
<feature type="domain" description="Ig-like" evidence="2">
    <location>
        <begin position="17"/>
        <end position="107"/>
    </location>
</feature>
<dbReference type="AlphaFoldDB" id="A0A3B5QSJ1"/>
<dbReference type="GeneTree" id="ENSGT01110000267173"/>
<reference evidence="3" key="4">
    <citation type="submission" date="2025-09" db="UniProtKB">
        <authorList>
            <consortium name="Ensembl"/>
        </authorList>
    </citation>
    <scope>IDENTIFICATION</scope>
    <source>
        <strain evidence="3">JP 163 A</strain>
    </source>
</reference>
<name>A0A3B5QSJ1_XIPMA</name>
<dbReference type="InterPro" id="IPR036179">
    <property type="entry name" value="Ig-like_dom_sf"/>
</dbReference>
<dbReference type="SMART" id="SM00408">
    <property type="entry name" value="IGc2"/>
    <property type="match status" value="2"/>
</dbReference>
<reference evidence="4" key="2">
    <citation type="journal article" date="2013" name="Nat. Genet.">
        <title>The genome of the platyfish, Xiphophorus maculatus, provides insights into evolutionary adaptation and several complex traits.</title>
        <authorList>
            <person name="Schartl M."/>
            <person name="Walter R.B."/>
            <person name="Shen Y."/>
            <person name="Garcia T."/>
            <person name="Catchen J."/>
            <person name="Amores A."/>
            <person name="Braasch I."/>
            <person name="Chalopin D."/>
            <person name="Volff J.N."/>
            <person name="Lesch K.P."/>
            <person name="Bisazza A."/>
            <person name="Minx P."/>
            <person name="Hillier L."/>
            <person name="Wilson R.K."/>
            <person name="Fuerstenberg S."/>
            <person name="Boore J."/>
            <person name="Searle S."/>
            <person name="Postlethwait J.H."/>
            <person name="Warren W.C."/>
        </authorList>
    </citation>
    <scope>NUCLEOTIDE SEQUENCE [LARGE SCALE GENOMIC DNA]</scope>
    <source>
        <strain evidence="4">JP 163 A</strain>
    </source>
</reference>
<dbReference type="Pfam" id="PF07679">
    <property type="entry name" value="I-set"/>
    <property type="match status" value="2"/>
</dbReference>
<dbReference type="GO" id="GO:0055013">
    <property type="term" value="P:cardiac muscle cell development"/>
    <property type="evidence" value="ECO:0007669"/>
    <property type="project" value="UniProtKB-ARBA"/>
</dbReference>
<dbReference type="InterPro" id="IPR007110">
    <property type="entry name" value="Ig-like_dom"/>
</dbReference>
<sequence length="227" mass="25250">NMKHRYRSKKASSQKLPPVFQTKPDNQTVYVGKRALIQCVIAGSAPLNVVWLKDHQLVPSMSEHYQTFCEKNKHTLEIKTLQAADRGLYVCRASNNVGMAECSMELHKLIPPSFIKKLNDTHFVVGRPGEMECKATGSSPLTISWFHNGREIKSSPSCNISSTDNNHRLQISTVSMSDSGKYTCKAVNAAGASETSASFNVTGHKQRRKGKLPSPSFCERFVSMKLF</sequence>
<dbReference type="SUPFAM" id="SSF48726">
    <property type="entry name" value="Immunoglobulin"/>
    <property type="match status" value="2"/>
</dbReference>
<evidence type="ECO:0000313" key="4">
    <source>
        <dbReference type="Proteomes" id="UP000002852"/>
    </source>
</evidence>
<dbReference type="PANTHER" id="PTHR47633">
    <property type="entry name" value="IMMUNOGLOBULIN"/>
    <property type="match status" value="1"/>
</dbReference>
<keyword evidence="1" id="KW-0393">Immunoglobulin domain</keyword>
<dbReference type="GO" id="GO:0004672">
    <property type="term" value="F:protein kinase activity"/>
    <property type="evidence" value="ECO:0007669"/>
    <property type="project" value="TreeGrafter"/>
</dbReference>
<dbReference type="SMART" id="SM00409">
    <property type="entry name" value="IG"/>
    <property type="match status" value="2"/>
</dbReference>
<dbReference type="Ensembl" id="ENSXMAT00000022735.1">
    <property type="protein sequence ID" value="ENSXMAP00000034324.1"/>
    <property type="gene ID" value="ENSXMAG00000028664.1"/>
</dbReference>
<dbReference type="Proteomes" id="UP000002852">
    <property type="component" value="Unassembled WGS sequence"/>
</dbReference>
<evidence type="ECO:0000313" key="3">
    <source>
        <dbReference type="Ensembl" id="ENSXMAP00000034324.1"/>
    </source>
</evidence>
<organism evidence="3 4">
    <name type="scientific">Xiphophorus maculatus</name>
    <name type="common">Southern platyfish</name>
    <name type="synonym">Platypoecilus maculatus</name>
    <dbReference type="NCBI Taxonomy" id="8083"/>
    <lineage>
        <taxon>Eukaryota</taxon>
        <taxon>Metazoa</taxon>
        <taxon>Chordata</taxon>
        <taxon>Craniata</taxon>
        <taxon>Vertebrata</taxon>
        <taxon>Euteleostomi</taxon>
        <taxon>Actinopterygii</taxon>
        <taxon>Neopterygii</taxon>
        <taxon>Teleostei</taxon>
        <taxon>Neoteleostei</taxon>
        <taxon>Acanthomorphata</taxon>
        <taxon>Ovalentaria</taxon>
        <taxon>Atherinomorphae</taxon>
        <taxon>Cyprinodontiformes</taxon>
        <taxon>Poeciliidae</taxon>
        <taxon>Poeciliinae</taxon>
        <taxon>Xiphophorus</taxon>
    </lineage>
</organism>
<dbReference type="InterPro" id="IPR013783">
    <property type="entry name" value="Ig-like_fold"/>
</dbReference>
<feature type="domain" description="Ig-like" evidence="2">
    <location>
        <begin position="112"/>
        <end position="200"/>
    </location>
</feature>
<dbReference type="Gene3D" id="2.60.40.10">
    <property type="entry name" value="Immunoglobulins"/>
    <property type="match status" value="2"/>
</dbReference>
<accession>A0A3B5QSJ1</accession>
<dbReference type="InterPro" id="IPR003599">
    <property type="entry name" value="Ig_sub"/>
</dbReference>
<reference evidence="3" key="3">
    <citation type="submission" date="2025-08" db="UniProtKB">
        <authorList>
            <consortium name="Ensembl"/>
        </authorList>
    </citation>
    <scope>IDENTIFICATION</scope>
    <source>
        <strain evidence="3">JP 163 A</strain>
    </source>
</reference>